<evidence type="ECO:0000256" key="4">
    <source>
        <dbReference type="SAM" id="MobiDB-lite"/>
    </source>
</evidence>
<dbReference type="SUPFAM" id="SSF51445">
    <property type="entry name" value="(Trans)glycosidases"/>
    <property type="match status" value="1"/>
</dbReference>
<dbReference type="STRING" id="442562.Rumeso_00077"/>
<dbReference type="GO" id="GO:0005975">
    <property type="term" value="P:carbohydrate metabolic process"/>
    <property type="evidence" value="ECO:0007669"/>
    <property type="project" value="InterPro"/>
</dbReference>
<protein>
    <recommendedName>
        <fullName evidence="5">Glycoside hydrolase family 2 immunoglobulin-like beta-sandwich domain-containing protein</fullName>
    </recommendedName>
</protein>
<dbReference type="AlphaFoldDB" id="A0A017HVQ6"/>
<gene>
    <name evidence="6" type="ORF">Rumeso_00077</name>
</gene>
<reference evidence="6 7" key="1">
    <citation type="submission" date="2013-02" db="EMBL/GenBank/DDBJ databases">
        <authorList>
            <person name="Fiebig A."/>
            <person name="Goeker M."/>
            <person name="Klenk H.-P.P."/>
        </authorList>
    </citation>
    <scope>NUCLEOTIDE SEQUENCE [LARGE SCALE GENOMIC DNA]</scope>
    <source>
        <strain evidence="6 7">DSM 19309</strain>
    </source>
</reference>
<evidence type="ECO:0000313" key="7">
    <source>
        <dbReference type="Proteomes" id="UP000019666"/>
    </source>
</evidence>
<dbReference type="InterPro" id="IPR008979">
    <property type="entry name" value="Galactose-bd-like_sf"/>
</dbReference>
<dbReference type="PANTHER" id="PTHR42732:SF2">
    <property type="entry name" value="BETA-MANNOSIDASE"/>
    <property type="match status" value="1"/>
</dbReference>
<dbReference type="InterPro" id="IPR013783">
    <property type="entry name" value="Ig-like_fold"/>
</dbReference>
<dbReference type="HOGENOM" id="CLU_009935_2_1_5"/>
<dbReference type="Gene3D" id="2.60.120.260">
    <property type="entry name" value="Galactose-binding domain-like"/>
    <property type="match status" value="1"/>
</dbReference>
<dbReference type="Gene3D" id="3.20.20.80">
    <property type="entry name" value="Glycosidases"/>
    <property type="match status" value="1"/>
</dbReference>
<keyword evidence="7" id="KW-1185">Reference proteome</keyword>
<comment type="caution">
    <text evidence="6">The sequence shown here is derived from an EMBL/GenBank/DDBJ whole genome shotgun (WGS) entry which is preliminary data.</text>
</comment>
<feature type="domain" description="Glycoside hydrolase family 2 immunoglobulin-like beta-sandwich" evidence="5">
    <location>
        <begin position="189"/>
        <end position="284"/>
    </location>
</feature>
<dbReference type="RefSeq" id="WP_037283054.1">
    <property type="nucleotide sequence ID" value="NZ_KK088615.1"/>
</dbReference>
<evidence type="ECO:0000313" key="6">
    <source>
        <dbReference type="EMBL" id="EYD78248.1"/>
    </source>
</evidence>
<dbReference type="GO" id="GO:0004553">
    <property type="term" value="F:hydrolase activity, hydrolyzing O-glycosyl compounds"/>
    <property type="evidence" value="ECO:0007669"/>
    <property type="project" value="InterPro"/>
</dbReference>
<feature type="region of interest" description="Disordered" evidence="4">
    <location>
        <begin position="577"/>
        <end position="600"/>
    </location>
</feature>
<keyword evidence="3" id="KW-0326">Glycosidase</keyword>
<dbReference type="PANTHER" id="PTHR42732">
    <property type="entry name" value="BETA-GALACTOSIDASE"/>
    <property type="match status" value="1"/>
</dbReference>
<dbReference type="Gene3D" id="2.60.40.10">
    <property type="entry name" value="Immunoglobulins"/>
    <property type="match status" value="1"/>
</dbReference>
<dbReference type="SUPFAM" id="SSF49785">
    <property type="entry name" value="Galactose-binding domain-like"/>
    <property type="match status" value="1"/>
</dbReference>
<keyword evidence="2" id="KW-0378">Hydrolase</keyword>
<comment type="similarity">
    <text evidence="1">Belongs to the glycosyl hydrolase 2 family.</text>
</comment>
<name>A0A017HVQ6_9RHOB</name>
<dbReference type="Proteomes" id="UP000019666">
    <property type="component" value="Unassembled WGS sequence"/>
</dbReference>
<dbReference type="SUPFAM" id="SSF49303">
    <property type="entry name" value="beta-Galactosidase/glucuronidase domain"/>
    <property type="match status" value="1"/>
</dbReference>
<accession>A0A017HVQ6</accession>
<evidence type="ECO:0000256" key="1">
    <source>
        <dbReference type="ARBA" id="ARBA00007401"/>
    </source>
</evidence>
<organism evidence="6 7">
    <name type="scientific">Rubellimicrobium mesophilum DSM 19309</name>
    <dbReference type="NCBI Taxonomy" id="442562"/>
    <lineage>
        <taxon>Bacteria</taxon>
        <taxon>Pseudomonadati</taxon>
        <taxon>Pseudomonadota</taxon>
        <taxon>Alphaproteobacteria</taxon>
        <taxon>Rhodobacterales</taxon>
        <taxon>Roseobacteraceae</taxon>
        <taxon>Rubellimicrobium</taxon>
    </lineage>
</organism>
<dbReference type="InterPro" id="IPR006102">
    <property type="entry name" value="Ig-like_GH2"/>
</dbReference>
<sequence length="626" mass="70088">MKTRADDFGLSALPVLTRDTAPNPARMRRETLPLDGLWNLSVNGGAIEPVQVPFAPQAKVNGIRVPDGDAVLRYSTTFELPSDWTGALLHLEGVDHEAEILVNDVPLARHTGAWDPIGVFIPREVLARGLAAEATMLHKVEVTARDNSRARTILSGKQERQAAEGVIFYGNMSGIWKSVWIERVSECRIHDFLVVAEASGRLCVTVEVAGAREGHEVALHLAHEDGSAIALRGEVVGGRATLIGRVEDVQVWSTATPNLYFGSLSLLDGDGRSVDEIETYVGFRDFVMKEGYYRLNGQPFYLQGLLNQAIYPDTLYTPTDAHTLTDYEHTLRQGFNGERRHQTTPRHRDLWLADRMGYWLSIEMPSARNLLDRRVRAEAVEQWKRIVRAYAWNHPSVFFLAPGNEDWGLLEHPHHRVPATPKHREGFQFELAEATEKVAPPGMPYAANDGWRVVTARRRGQKVSRVDTERLMLNIHEYAGNDLIRRIYGRIPRFPAPGSWGKNPRHVFHSPDYSYDGRTPIVMSEIGGRALLNRTAKGVFAYGRIHRDPDSWAQELSDLITLMGELPVVRGGYVLTQTRDAGNDPDDESSRGEINGILDGRGNPKYAGEAVRLANQRARELWAQGF</sequence>
<dbReference type="InterPro" id="IPR036156">
    <property type="entry name" value="Beta-gal/glucu_dom_sf"/>
</dbReference>
<proteinExistence type="inferred from homology"/>
<evidence type="ECO:0000259" key="5">
    <source>
        <dbReference type="Pfam" id="PF00703"/>
    </source>
</evidence>
<evidence type="ECO:0000256" key="2">
    <source>
        <dbReference type="ARBA" id="ARBA00022801"/>
    </source>
</evidence>
<evidence type="ECO:0000256" key="3">
    <source>
        <dbReference type="ARBA" id="ARBA00023295"/>
    </source>
</evidence>
<dbReference type="Pfam" id="PF00703">
    <property type="entry name" value="Glyco_hydro_2"/>
    <property type="match status" value="1"/>
</dbReference>
<dbReference type="InterPro" id="IPR051913">
    <property type="entry name" value="GH2_Domain-Containing"/>
</dbReference>
<dbReference type="EMBL" id="AOSK01000005">
    <property type="protein sequence ID" value="EYD78248.1"/>
    <property type="molecule type" value="Genomic_DNA"/>
</dbReference>
<dbReference type="OrthoDB" id="9758603at2"/>
<dbReference type="InterPro" id="IPR017853">
    <property type="entry name" value="GH"/>
</dbReference>